<dbReference type="HOGENOM" id="CLU_2462840_0_0_7"/>
<accession>K7ZGK6</accession>
<dbReference type="EMBL" id="CP002930">
    <property type="protein sequence ID" value="AFY02597.1"/>
    <property type="molecule type" value="Genomic_DNA"/>
</dbReference>
<dbReference type="Proteomes" id="UP000010074">
    <property type="component" value="Chromosome"/>
</dbReference>
<name>K7ZGK6_BDEBC</name>
<dbReference type="KEGG" id="bbat:Bdt_2917"/>
<dbReference type="AlphaFoldDB" id="K7ZGK6"/>
<evidence type="ECO:0000313" key="1">
    <source>
        <dbReference type="EMBL" id="AFY02597.1"/>
    </source>
</evidence>
<proteinExistence type="predicted"/>
<evidence type="ECO:0000313" key="2">
    <source>
        <dbReference type="Proteomes" id="UP000010074"/>
    </source>
</evidence>
<reference evidence="1 2" key="1">
    <citation type="journal article" date="2012" name="BMC Genomics">
        <title>Genome analysis of a simultaneously predatory and prey-independent, novel Bdellovibrio bacteriovorus from the River Tiber, supports in silico predictions of both ancient and recent lateral gene transfer from diverse bacteria.</title>
        <authorList>
            <person name="Hobley L."/>
            <person name="Lerner T.R."/>
            <person name="Williams L.E."/>
            <person name="Lambert C."/>
            <person name="Till R."/>
            <person name="Milner D.S."/>
            <person name="Basford S.M."/>
            <person name="Capeness M.J."/>
            <person name="Fenton A.K."/>
            <person name="Atterbury R.J."/>
            <person name="Harris M.A."/>
            <person name="Sockett R.E."/>
        </authorList>
    </citation>
    <scope>NUCLEOTIDE SEQUENCE [LARGE SCALE GENOMIC DNA]</scope>
    <source>
        <strain evidence="1 2">Tiberius</strain>
    </source>
</reference>
<organism evidence="1 2">
    <name type="scientific">Bdellovibrio bacteriovorus str. Tiberius</name>
    <dbReference type="NCBI Taxonomy" id="1069642"/>
    <lineage>
        <taxon>Bacteria</taxon>
        <taxon>Pseudomonadati</taxon>
        <taxon>Bdellovibrionota</taxon>
        <taxon>Bdellovibrionia</taxon>
        <taxon>Bdellovibrionales</taxon>
        <taxon>Pseudobdellovibrionaceae</taxon>
        <taxon>Bdellovibrio</taxon>
    </lineage>
</organism>
<dbReference type="PATRIC" id="fig|1069642.3.peg.2892"/>
<sequence length="88" mass="10256">MINSDDDRDDAITQRLCTSVELLTEFHDVYPMLSERRSNGWSWISFPCRYLQLDHSCNFFCHDPLLQEVVLINIHRPPYAASGYGFST</sequence>
<gene>
    <name evidence="1" type="ORF">Bdt_2917</name>
</gene>
<protein>
    <submittedName>
        <fullName evidence="1">Uncharacterized protein</fullName>
    </submittedName>
</protein>
<dbReference type="STRING" id="1069642.Bdt_2917"/>